<evidence type="ECO:0000256" key="9">
    <source>
        <dbReference type="ARBA" id="ARBA00024532"/>
    </source>
</evidence>
<dbReference type="Gene3D" id="3.40.50.12780">
    <property type="entry name" value="N-terminal domain of ligase-like"/>
    <property type="match status" value="1"/>
</dbReference>
<dbReference type="GO" id="GO:0047676">
    <property type="term" value="F:arachidonate-CoA ligase activity"/>
    <property type="evidence" value="ECO:0007669"/>
    <property type="project" value="UniProtKB-EC"/>
</dbReference>
<dbReference type="PANTHER" id="PTHR43272:SF107">
    <property type="entry name" value="LONG-CHAIN-FATTY-ACID--COA LIGASE 5"/>
    <property type="match status" value="1"/>
</dbReference>
<comment type="catalytic activity">
    <reaction evidence="8">
        <text>12-hydroxy-(5Z,8Z,10E,14Z)-eicosatetraenoate + ATP + CoA = 12-hydroxy-(5Z,8Z,10E,14Z)-eicosatetraenoyl-CoA + AMP + diphosphate</text>
        <dbReference type="Rhea" id="RHEA:52112"/>
        <dbReference type="ChEBI" id="CHEBI:30616"/>
        <dbReference type="ChEBI" id="CHEBI:33019"/>
        <dbReference type="ChEBI" id="CHEBI:57287"/>
        <dbReference type="ChEBI" id="CHEBI:90718"/>
        <dbReference type="ChEBI" id="CHEBI:136408"/>
        <dbReference type="ChEBI" id="CHEBI:456215"/>
    </reaction>
    <physiologicalReaction direction="left-to-right" evidence="8">
        <dbReference type="Rhea" id="RHEA:52113"/>
    </physiologicalReaction>
</comment>
<evidence type="ECO:0000256" key="13">
    <source>
        <dbReference type="RuleBase" id="RU369030"/>
    </source>
</evidence>
<keyword evidence="13" id="KW-0443">Lipid metabolism</keyword>
<keyword evidence="5 13" id="KW-0067">ATP-binding</keyword>
<evidence type="ECO:0000256" key="1">
    <source>
        <dbReference type="ARBA" id="ARBA00006432"/>
    </source>
</evidence>
<evidence type="ECO:0000256" key="10">
    <source>
        <dbReference type="ARBA" id="ARBA00024548"/>
    </source>
</evidence>
<dbReference type="InterPro" id="IPR020845">
    <property type="entry name" value="AMP-binding_CS"/>
</dbReference>
<dbReference type="EC" id="6.2.1.3" evidence="13"/>
<comment type="catalytic activity">
    <reaction evidence="10">
        <text>(5Z,8Z,11Z,14Z)-eicosatetraenoate + ATP + CoA = (5Z,8Z,11Z,14Z)-eicosatetraenoyl-CoA + AMP + diphosphate</text>
        <dbReference type="Rhea" id="RHEA:19713"/>
        <dbReference type="ChEBI" id="CHEBI:30616"/>
        <dbReference type="ChEBI" id="CHEBI:32395"/>
        <dbReference type="ChEBI" id="CHEBI:33019"/>
        <dbReference type="ChEBI" id="CHEBI:57287"/>
        <dbReference type="ChEBI" id="CHEBI:57368"/>
        <dbReference type="ChEBI" id="CHEBI:456215"/>
        <dbReference type="EC" id="6.2.1.15"/>
    </reaction>
    <physiologicalReaction direction="left-to-right" evidence="10">
        <dbReference type="Rhea" id="RHEA:19714"/>
    </physiologicalReaction>
</comment>
<dbReference type="EnsemblMetazoa" id="CapteT224649">
    <property type="protein sequence ID" value="CapteP224649"/>
    <property type="gene ID" value="CapteG224649"/>
</dbReference>
<dbReference type="InterPro" id="IPR042099">
    <property type="entry name" value="ANL_N_sf"/>
</dbReference>
<reference evidence="16" key="3">
    <citation type="submission" date="2015-06" db="UniProtKB">
        <authorList>
            <consortium name="EnsemblMetazoa"/>
        </authorList>
    </citation>
    <scope>IDENTIFICATION</scope>
</reference>
<dbReference type="OMA" id="YLEPISF"/>
<feature type="domain" description="AMP-dependent synthetase/ligase" evidence="14">
    <location>
        <begin position="72"/>
        <end position="473"/>
    </location>
</feature>
<evidence type="ECO:0000256" key="7">
    <source>
        <dbReference type="ARBA" id="ARBA00024484"/>
    </source>
</evidence>
<sequence length="649" mass="71621">MPSQSAIKCKIDLKNQSTEISPGVRGSTLRKDGSLVEYFYDDARTTYDAFTRGLRITKNGPFVGTRSGPNLEYEWESYQSIFNKAQQFGSALLARGLKHGGETFVGIFANNRPEWVIADLATAMFSMVYVPLYDTLGTDAVTYIMNQTEMSAVTCDTVSKAMVMLNSAADTPSLKYIIVWEELTPEVKAKAQETHIEVLTLAEFLESGKKKLSEPVPPKPDNLATICYTSGTTGNPKGVCLTHRALLSNIASVMMSIHPIVINSNDSHISYLPLAHMFERLVHLMIVQHGARIGFSRGDVRLLTEDLQALSPTIFPTVPRLLNRIHDKVLMGVSGSKIKSMLFNLAFSRKMALLRQGVITNTSVWDKLVFSKVQKLLGGRVRFCIVGSAPLAAHVLDFTRAAFGCLVTEGYGQTEATAGVSITLPHEYIPGQVGPPLPCNHVKLVDVPEMDYYAKDGKGEVCVRGTNLMSGYYKDPERTKEAIDEDGWVHTGDVGQWMPQGTLKIIDRRKHIFKLAQGEYLAPEKVEGVYTRSSLVAQVFVDGNSLQSFPVAIVVPDPEVLPGWAKKQGLSGDIQELCENKTVVKAVHDAILAEGKKAGLKGFEQVKVIDLHAELFSVENGLLTPTFKAKRPSLRKHFHDKIEDLYNQN</sequence>
<comment type="function">
    <text evidence="13">Catalyzes the conversion of long-chain fatty acids to their active form acyl-CoAs for both synthesis of cellular lipids, and degradation via beta-oxidation.</text>
</comment>
<dbReference type="Pfam" id="PF00501">
    <property type="entry name" value="AMP-binding"/>
    <property type="match status" value="1"/>
</dbReference>
<keyword evidence="2 13" id="KW-0436">Ligase</keyword>
<dbReference type="GO" id="GO:0016020">
    <property type="term" value="C:membrane"/>
    <property type="evidence" value="ECO:0007669"/>
    <property type="project" value="TreeGrafter"/>
</dbReference>
<proteinExistence type="inferred from homology"/>
<dbReference type="EMBL" id="KB304376">
    <property type="protein sequence ID" value="ELU02086.1"/>
    <property type="molecule type" value="Genomic_DNA"/>
</dbReference>
<dbReference type="PANTHER" id="PTHR43272">
    <property type="entry name" value="LONG-CHAIN-FATTY-ACID--COA LIGASE"/>
    <property type="match status" value="1"/>
</dbReference>
<dbReference type="Proteomes" id="UP000014760">
    <property type="component" value="Unassembled WGS sequence"/>
</dbReference>
<dbReference type="OrthoDB" id="1700726at2759"/>
<dbReference type="InterPro" id="IPR000873">
    <property type="entry name" value="AMP-dep_synth/lig_dom"/>
</dbReference>
<protein>
    <recommendedName>
        <fullName evidence="13">Long-chain-fatty-acid--CoA ligase</fullName>
        <ecNumber evidence="13">6.2.1.3</ecNumber>
    </recommendedName>
</protein>
<dbReference type="EMBL" id="AMQN01009004">
    <property type="status" value="NOT_ANNOTATED_CDS"/>
    <property type="molecule type" value="Genomic_DNA"/>
</dbReference>
<evidence type="ECO:0000256" key="5">
    <source>
        <dbReference type="ARBA" id="ARBA00022840"/>
    </source>
</evidence>
<comment type="catalytic activity">
    <reaction evidence="6">
        <text>5-hydroxy-(6E,8Z,11Z,14Z)-eicosatetraenoate + ATP + CoA = 5-hydroxy-(6E,8Z,11Z,14Z)-eicosatetraenoyl-CoA + AMP + diphosphate</text>
        <dbReference type="Rhea" id="RHEA:52108"/>
        <dbReference type="ChEBI" id="CHEBI:30616"/>
        <dbReference type="ChEBI" id="CHEBI:33019"/>
        <dbReference type="ChEBI" id="CHEBI:57287"/>
        <dbReference type="ChEBI" id="CHEBI:65341"/>
        <dbReference type="ChEBI" id="CHEBI:136407"/>
        <dbReference type="ChEBI" id="CHEBI:456215"/>
    </reaction>
    <physiologicalReaction direction="left-to-right" evidence="6">
        <dbReference type="Rhea" id="RHEA:52109"/>
    </physiologicalReaction>
</comment>
<reference evidence="17" key="1">
    <citation type="submission" date="2012-12" db="EMBL/GenBank/DDBJ databases">
        <authorList>
            <person name="Hellsten U."/>
            <person name="Grimwood J."/>
            <person name="Chapman J.A."/>
            <person name="Shapiro H."/>
            <person name="Aerts A."/>
            <person name="Otillar R.P."/>
            <person name="Terry A.Y."/>
            <person name="Boore J.L."/>
            <person name="Simakov O."/>
            <person name="Marletaz F."/>
            <person name="Cho S.-J."/>
            <person name="Edsinger-Gonzales E."/>
            <person name="Havlak P."/>
            <person name="Kuo D.-H."/>
            <person name="Larsson T."/>
            <person name="Lv J."/>
            <person name="Arendt D."/>
            <person name="Savage R."/>
            <person name="Osoegawa K."/>
            <person name="de Jong P."/>
            <person name="Lindberg D.R."/>
            <person name="Seaver E.C."/>
            <person name="Weisblat D.A."/>
            <person name="Putnam N.H."/>
            <person name="Grigoriev I.V."/>
            <person name="Rokhsar D.S."/>
        </authorList>
    </citation>
    <scope>NUCLEOTIDE SEQUENCE</scope>
    <source>
        <strain evidence="17">I ESC-2004</strain>
    </source>
</reference>
<keyword evidence="4 13" id="KW-0276">Fatty acid metabolism</keyword>
<keyword evidence="17" id="KW-1185">Reference proteome</keyword>
<comment type="catalytic activity">
    <reaction evidence="9">
        <text>15-hydroxy-(5Z,8Z,11Z,13E)-eicosatetraenoate + ATP + CoA = 15-hydroxy-(5Z,8Z,11Z,13E)-eicosatetraenoyl-CoA + AMP + diphosphate</text>
        <dbReference type="Rhea" id="RHEA:52116"/>
        <dbReference type="ChEBI" id="CHEBI:30616"/>
        <dbReference type="ChEBI" id="CHEBI:33019"/>
        <dbReference type="ChEBI" id="CHEBI:57287"/>
        <dbReference type="ChEBI" id="CHEBI:78832"/>
        <dbReference type="ChEBI" id="CHEBI:136409"/>
        <dbReference type="ChEBI" id="CHEBI:456215"/>
    </reaction>
    <physiologicalReaction direction="left-to-right" evidence="9">
        <dbReference type="Rhea" id="RHEA:52117"/>
    </physiologicalReaction>
</comment>
<organism evidence="15">
    <name type="scientific">Capitella teleta</name>
    <name type="common">Polychaete worm</name>
    <dbReference type="NCBI Taxonomy" id="283909"/>
    <lineage>
        <taxon>Eukaryota</taxon>
        <taxon>Metazoa</taxon>
        <taxon>Spiralia</taxon>
        <taxon>Lophotrochozoa</taxon>
        <taxon>Annelida</taxon>
        <taxon>Polychaeta</taxon>
        <taxon>Sedentaria</taxon>
        <taxon>Scolecida</taxon>
        <taxon>Capitellidae</taxon>
        <taxon>Capitella</taxon>
    </lineage>
</organism>
<dbReference type="FunCoup" id="R7U7H4">
    <property type="interactions" value="606"/>
</dbReference>
<dbReference type="AlphaFoldDB" id="R7U7H4"/>
<evidence type="ECO:0000256" key="8">
    <source>
        <dbReference type="ARBA" id="ARBA00024495"/>
    </source>
</evidence>
<evidence type="ECO:0000256" key="4">
    <source>
        <dbReference type="ARBA" id="ARBA00022832"/>
    </source>
</evidence>
<evidence type="ECO:0000256" key="11">
    <source>
        <dbReference type="ARBA" id="ARBA00024565"/>
    </source>
</evidence>
<dbReference type="HOGENOM" id="CLU_000022_45_4_1"/>
<dbReference type="STRING" id="283909.R7U7H4"/>
<keyword evidence="3 13" id="KW-0547">Nucleotide-binding</keyword>
<name>R7U7H4_CAPTE</name>
<dbReference type="CDD" id="cd05927">
    <property type="entry name" value="LC-FACS_euk"/>
    <property type="match status" value="1"/>
</dbReference>
<dbReference type="InterPro" id="IPR045311">
    <property type="entry name" value="LC-FACS_euk"/>
</dbReference>
<comment type="catalytic activity">
    <reaction evidence="11">
        <text>(E)-hexadec-2-enoate + ATP + CoA = (2E)-hexadecenoyl-CoA + AMP + diphosphate</text>
        <dbReference type="Rhea" id="RHEA:36139"/>
        <dbReference type="ChEBI" id="CHEBI:30616"/>
        <dbReference type="ChEBI" id="CHEBI:33019"/>
        <dbReference type="ChEBI" id="CHEBI:57287"/>
        <dbReference type="ChEBI" id="CHEBI:61526"/>
        <dbReference type="ChEBI" id="CHEBI:72745"/>
        <dbReference type="ChEBI" id="CHEBI:456215"/>
    </reaction>
    <physiologicalReaction direction="left-to-right" evidence="11">
        <dbReference type="Rhea" id="RHEA:36140"/>
    </physiologicalReaction>
</comment>
<accession>R7U7H4</accession>
<comment type="catalytic activity">
    <reaction evidence="12">
        <text>hexadecanoate + ATP + CoA = hexadecanoyl-CoA + AMP + diphosphate</text>
        <dbReference type="Rhea" id="RHEA:30751"/>
        <dbReference type="ChEBI" id="CHEBI:7896"/>
        <dbReference type="ChEBI" id="CHEBI:30616"/>
        <dbReference type="ChEBI" id="CHEBI:33019"/>
        <dbReference type="ChEBI" id="CHEBI:57287"/>
        <dbReference type="ChEBI" id="CHEBI:57379"/>
        <dbReference type="ChEBI" id="CHEBI:456215"/>
    </reaction>
    <physiologicalReaction direction="left-to-right" evidence="12">
        <dbReference type="Rhea" id="RHEA:30752"/>
    </physiologicalReaction>
</comment>
<comment type="catalytic activity">
    <reaction evidence="7">
        <text>a long-chain fatty acid + ATP + CoA = a long-chain fatty acyl-CoA + AMP + diphosphate</text>
        <dbReference type="Rhea" id="RHEA:15421"/>
        <dbReference type="ChEBI" id="CHEBI:30616"/>
        <dbReference type="ChEBI" id="CHEBI:33019"/>
        <dbReference type="ChEBI" id="CHEBI:57287"/>
        <dbReference type="ChEBI" id="CHEBI:57560"/>
        <dbReference type="ChEBI" id="CHEBI:83139"/>
        <dbReference type="ChEBI" id="CHEBI:456215"/>
        <dbReference type="EC" id="6.2.1.3"/>
    </reaction>
    <physiologicalReaction direction="left-to-right" evidence="7">
        <dbReference type="Rhea" id="RHEA:15422"/>
    </physiologicalReaction>
</comment>
<evidence type="ECO:0000256" key="12">
    <source>
        <dbReference type="ARBA" id="ARBA00049139"/>
    </source>
</evidence>
<evidence type="ECO:0000313" key="15">
    <source>
        <dbReference type="EMBL" id="ELU02086.1"/>
    </source>
</evidence>
<gene>
    <name evidence="15" type="ORF">CAPTEDRAFT_224649</name>
</gene>
<dbReference type="GO" id="GO:0005783">
    <property type="term" value="C:endoplasmic reticulum"/>
    <property type="evidence" value="ECO:0007669"/>
    <property type="project" value="TreeGrafter"/>
</dbReference>
<reference evidence="15 17" key="2">
    <citation type="journal article" date="2013" name="Nature">
        <title>Insights into bilaterian evolution from three spiralian genomes.</title>
        <authorList>
            <person name="Simakov O."/>
            <person name="Marletaz F."/>
            <person name="Cho S.J."/>
            <person name="Edsinger-Gonzales E."/>
            <person name="Havlak P."/>
            <person name="Hellsten U."/>
            <person name="Kuo D.H."/>
            <person name="Larsson T."/>
            <person name="Lv J."/>
            <person name="Arendt D."/>
            <person name="Savage R."/>
            <person name="Osoegawa K."/>
            <person name="de Jong P."/>
            <person name="Grimwood J."/>
            <person name="Chapman J.A."/>
            <person name="Shapiro H."/>
            <person name="Aerts A."/>
            <person name="Otillar R.P."/>
            <person name="Terry A.Y."/>
            <person name="Boore J.L."/>
            <person name="Grigoriev I.V."/>
            <person name="Lindberg D.R."/>
            <person name="Seaver E.C."/>
            <person name="Weisblat D.A."/>
            <person name="Putnam N.H."/>
            <person name="Rokhsar D.S."/>
        </authorList>
    </citation>
    <scope>NUCLEOTIDE SEQUENCE</scope>
    <source>
        <strain evidence="15 17">I ESC-2004</strain>
    </source>
</reference>
<evidence type="ECO:0000313" key="16">
    <source>
        <dbReference type="EnsemblMetazoa" id="CapteP224649"/>
    </source>
</evidence>
<evidence type="ECO:0000256" key="6">
    <source>
        <dbReference type="ARBA" id="ARBA00024469"/>
    </source>
</evidence>
<evidence type="ECO:0000256" key="3">
    <source>
        <dbReference type="ARBA" id="ARBA00022741"/>
    </source>
</evidence>
<evidence type="ECO:0000313" key="17">
    <source>
        <dbReference type="Proteomes" id="UP000014760"/>
    </source>
</evidence>
<evidence type="ECO:0000256" key="2">
    <source>
        <dbReference type="ARBA" id="ARBA00022598"/>
    </source>
</evidence>
<evidence type="ECO:0000259" key="14">
    <source>
        <dbReference type="Pfam" id="PF00501"/>
    </source>
</evidence>
<dbReference type="GO" id="GO:0005524">
    <property type="term" value="F:ATP binding"/>
    <property type="evidence" value="ECO:0007669"/>
    <property type="project" value="UniProtKB-KW"/>
</dbReference>
<comment type="similarity">
    <text evidence="1 13">Belongs to the ATP-dependent AMP-binding enzyme family.</text>
</comment>
<dbReference type="PROSITE" id="PS00455">
    <property type="entry name" value="AMP_BINDING"/>
    <property type="match status" value="1"/>
</dbReference>
<dbReference type="SUPFAM" id="SSF56801">
    <property type="entry name" value="Acetyl-CoA synthetase-like"/>
    <property type="match status" value="1"/>
</dbReference>